<feature type="region of interest" description="Disordered" evidence="17">
    <location>
        <begin position="1"/>
        <end position="21"/>
    </location>
</feature>
<reference evidence="19 20" key="1">
    <citation type="submission" date="2023-01" db="EMBL/GenBank/DDBJ databases">
        <title>Draft genome sequence of Nocardiopsis sp. RSe5-2 isolated from halophytes.</title>
        <authorList>
            <person name="Duangmal K."/>
            <person name="Chantavorakit T."/>
        </authorList>
    </citation>
    <scope>NUCLEOTIDE SEQUENCE [LARGE SCALE GENOMIC DNA]</scope>
    <source>
        <strain evidence="19 20">RSe5-2</strain>
    </source>
</reference>
<keyword evidence="8" id="KW-0863">Zinc-finger</keyword>
<evidence type="ECO:0000256" key="5">
    <source>
        <dbReference type="ARBA" id="ARBA00022741"/>
    </source>
</evidence>
<keyword evidence="9" id="KW-0862">Zinc</keyword>
<dbReference type="InterPro" id="IPR003593">
    <property type="entry name" value="AAA+_ATPase"/>
</dbReference>
<evidence type="ECO:0000256" key="17">
    <source>
        <dbReference type="SAM" id="MobiDB-lite"/>
    </source>
</evidence>
<comment type="subcellular location">
    <subcellularLocation>
        <location evidence="1">Cytoplasm</location>
    </subcellularLocation>
</comment>
<keyword evidence="11" id="KW-0267">Excision nuclease</keyword>
<dbReference type="RefSeq" id="WP_270687532.1">
    <property type="nucleotide sequence ID" value="NZ_JAQFWQ010000060.1"/>
</dbReference>
<dbReference type="EMBL" id="JAQFWQ010000060">
    <property type="protein sequence ID" value="MDA2812834.1"/>
    <property type="molecule type" value="Genomic_DNA"/>
</dbReference>
<protein>
    <recommendedName>
        <fullName evidence="15">UvrABC system protein A</fullName>
    </recommendedName>
    <alternativeName>
        <fullName evidence="16">Excinuclease ABC subunit A</fullName>
    </alternativeName>
</protein>
<keyword evidence="7" id="KW-0228">DNA excision</keyword>
<dbReference type="GO" id="GO:0005524">
    <property type="term" value="F:ATP binding"/>
    <property type="evidence" value="ECO:0007669"/>
    <property type="project" value="UniProtKB-KW"/>
</dbReference>
<evidence type="ECO:0000256" key="4">
    <source>
        <dbReference type="ARBA" id="ARBA00022737"/>
    </source>
</evidence>
<dbReference type="PANTHER" id="PTHR43152:SF3">
    <property type="entry name" value="UVRABC SYSTEM PROTEIN A"/>
    <property type="match status" value="1"/>
</dbReference>
<evidence type="ECO:0000256" key="6">
    <source>
        <dbReference type="ARBA" id="ARBA00022763"/>
    </source>
</evidence>
<dbReference type="Pfam" id="PF00005">
    <property type="entry name" value="ABC_tran"/>
    <property type="match status" value="1"/>
</dbReference>
<dbReference type="Pfam" id="PF17755">
    <property type="entry name" value="UvrA_DNA-bind"/>
    <property type="match status" value="1"/>
</dbReference>
<dbReference type="PROSITE" id="PS50893">
    <property type="entry name" value="ABC_TRANSPORTER_2"/>
    <property type="match status" value="2"/>
</dbReference>
<evidence type="ECO:0000256" key="10">
    <source>
        <dbReference type="ARBA" id="ARBA00022840"/>
    </source>
</evidence>
<keyword evidence="13" id="KW-0234">DNA repair</keyword>
<dbReference type="Gene3D" id="1.10.8.280">
    <property type="entry name" value="ABC transporter ATPase domain-like"/>
    <property type="match status" value="1"/>
</dbReference>
<dbReference type="InterPro" id="IPR041552">
    <property type="entry name" value="UvrA_DNA-bd"/>
</dbReference>
<comment type="caution">
    <text evidence="19">The sequence shown here is derived from an EMBL/GenBank/DDBJ whole genome shotgun (WGS) entry which is preliminary data.</text>
</comment>
<evidence type="ECO:0000256" key="14">
    <source>
        <dbReference type="ARBA" id="ARBA00038000"/>
    </source>
</evidence>
<evidence type="ECO:0000256" key="16">
    <source>
        <dbReference type="ARBA" id="ARBA00042156"/>
    </source>
</evidence>
<dbReference type="Gene3D" id="1.20.1580.10">
    <property type="entry name" value="ABC transporter ATPase like domain"/>
    <property type="match status" value="2"/>
</dbReference>
<evidence type="ECO:0000256" key="15">
    <source>
        <dbReference type="ARBA" id="ARBA00039316"/>
    </source>
</evidence>
<keyword evidence="6" id="KW-0227">DNA damage</keyword>
<keyword evidence="12" id="KW-0238">DNA-binding</keyword>
<feature type="domain" description="ABC transporter" evidence="18">
    <location>
        <begin position="474"/>
        <end position="764"/>
    </location>
</feature>
<sequence>MTVHVHGPEQGNGAAGPPAWGPREHLEAVLVIGARHNNLKGVHARVPKGAVTAVTGVSGSGKSSLVHGVIAAEAGRRLNETFPGFLRNRLPKHTRPAADAVRGLPPAVVVDQGAPGANSRSTVGTMTGVHAALRVLYSRCATPSAGESTAYSFNDPAGMCPECQGLGRTVRVDPDRVLDPALSLNQGAILAPIAAVGTATWQIYAESGLFDPDKPVGDFTAEERALLLQGGGFRVTRRGPNGTYRNTYEGLVPMLERRYLNRDLSRLRGRDREAARAAVREGRCPECGGTRLNAAARASRLAGMGIADMCALEVPDLAEVLGALTDPVAAAVAGEALESLRRIDRVGLGYLRLDRESGTLSGGEAQRLKVVRHLGAGLAGMAYVFDEPSRGLHPRDVHRLIGLLYELREEGNTVLVVEHDRQVVRAADHVIDMGPGAGASGGRVVFAGPPAELEDAPTATGKALRAPAPLKRDVRTPAGAYPIEDARLNNLDGVSTDLPAGVLTAVTGVAGSGKSSLVRELARLHPEAVVVDQSPIPASPRATVATHLRVMDRIRRLFADASGADPALFSANSAGACPRCKGRGTVSTDLAFMDPVVSVCEACGGLRFRPEALEHRLAGRTVAQMLGATAAEAAPLLDDTGVRRRLAKLEEVGLDHLTLGRELATLSGGERQRLKLARHLGESGALYVFDEPTAGLHPADVDGLAALLDRLVDAGNTVVVVEHDLDLVRRADHVIDMGPGGGRHGGRVVFEGPPAALARAEGSFTAEFLRREDEEAGAVG</sequence>
<name>A0ABT4U7A1_9ACTN</name>
<evidence type="ECO:0000256" key="2">
    <source>
        <dbReference type="ARBA" id="ARBA00022490"/>
    </source>
</evidence>
<keyword evidence="10 19" id="KW-0067">ATP-binding</keyword>
<evidence type="ECO:0000256" key="3">
    <source>
        <dbReference type="ARBA" id="ARBA00022723"/>
    </source>
</evidence>
<dbReference type="SMART" id="SM00382">
    <property type="entry name" value="AAA"/>
    <property type="match status" value="2"/>
</dbReference>
<dbReference type="PANTHER" id="PTHR43152">
    <property type="entry name" value="UVRABC SYSTEM PROTEIN A"/>
    <property type="match status" value="1"/>
</dbReference>
<comment type="similarity">
    <text evidence="14">Belongs to the ABC transporter superfamily. UvrA family.</text>
</comment>
<evidence type="ECO:0000313" key="20">
    <source>
        <dbReference type="Proteomes" id="UP001527866"/>
    </source>
</evidence>
<dbReference type="InterPro" id="IPR027417">
    <property type="entry name" value="P-loop_NTPase"/>
</dbReference>
<evidence type="ECO:0000256" key="9">
    <source>
        <dbReference type="ARBA" id="ARBA00022833"/>
    </source>
</evidence>
<keyword evidence="4" id="KW-0677">Repeat</keyword>
<evidence type="ECO:0000256" key="12">
    <source>
        <dbReference type="ARBA" id="ARBA00023125"/>
    </source>
</evidence>
<dbReference type="Proteomes" id="UP001527866">
    <property type="component" value="Unassembled WGS sequence"/>
</dbReference>
<dbReference type="SUPFAM" id="SSF52540">
    <property type="entry name" value="P-loop containing nucleoside triphosphate hydrolases"/>
    <property type="match status" value="2"/>
</dbReference>
<feature type="domain" description="ABC transporter" evidence="18">
    <location>
        <begin position="24"/>
        <end position="460"/>
    </location>
</feature>
<evidence type="ECO:0000259" key="18">
    <source>
        <dbReference type="PROSITE" id="PS50893"/>
    </source>
</evidence>
<evidence type="ECO:0000256" key="8">
    <source>
        <dbReference type="ARBA" id="ARBA00022771"/>
    </source>
</evidence>
<evidence type="ECO:0000256" key="13">
    <source>
        <dbReference type="ARBA" id="ARBA00023204"/>
    </source>
</evidence>
<evidence type="ECO:0000256" key="11">
    <source>
        <dbReference type="ARBA" id="ARBA00022881"/>
    </source>
</evidence>
<keyword evidence="20" id="KW-1185">Reference proteome</keyword>
<organism evidence="19 20">
    <name type="scientific">Nocardiopsis endophytica</name>
    <dbReference type="NCBI Taxonomy" id="3018445"/>
    <lineage>
        <taxon>Bacteria</taxon>
        <taxon>Bacillati</taxon>
        <taxon>Actinomycetota</taxon>
        <taxon>Actinomycetes</taxon>
        <taxon>Streptosporangiales</taxon>
        <taxon>Nocardiopsidaceae</taxon>
        <taxon>Nocardiopsis</taxon>
    </lineage>
</organism>
<evidence type="ECO:0000256" key="7">
    <source>
        <dbReference type="ARBA" id="ARBA00022769"/>
    </source>
</evidence>
<keyword evidence="5" id="KW-0547">Nucleotide-binding</keyword>
<proteinExistence type="inferred from homology"/>
<dbReference type="InterPro" id="IPR003439">
    <property type="entry name" value="ABC_transporter-like_ATP-bd"/>
</dbReference>
<accession>A0ABT4U7A1</accession>
<evidence type="ECO:0000313" key="19">
    <source>
        <dbReference type="EMBL" id="MDA2812834.1"/>
    </source>
</evidence>
<keyword evidence="2" id="KW-0963">Cytoplasm</keyword>
<evidence type="ECO:0000256" key="1">
    <source>
        <dbReference type="ARBA" id="ARBA00004496"/>
    </source>
</evidence>
<keyword evidence="3" id="KW-0479">Metal-binding</keyword>
<gene>
    <name evidence="19" type="ORF">O4J56_19470</name>
</gene>
<dbReference type="Gene3D" id="3.40.50.300">
    <property type="entry name" value="P-loop containing nucleotide triphosphate hydrolases"/>
    <property type="match status" value="2"/>
</dbReference>